<dbReference type="InterPro" id="IPR001356">
    <property type="entry name" value="HD"/>
</dbReference>
<dbReference type="AlphaFoldDB" id="J3MZD7"/>
<feature type="domain" description="Homeobox" evidence="13">
    <location>
        <begin position="124"/>
        <end position="184"/>
    </location>
</feature>
<dbReference type="GO" id="GO:0008289">
    <property type="term" value="F:lipid binding"/>
    <property type="evidence" value="ECO:0007669"/>
    <property type="project" value="InterPro"/>
</dbReference>
<feature type="domain" description="START" evidence="14">
    <location>
        <begin position="339"/>
        <end position="585"/>
    </location>
</feature>
<evidence type="ECO:0000259" key="14">
    <source>
        <dbReference type="PROSITE" id="PS50848"/>
    </source>
</evidence>
<evidence type="ECO:0000256" key="2">
    <source>
        <dbReference type="ARBA" id="ARBA00006789"/>
    </source>
</evidence>
<evidence type="ECO:0000256" key="9">
    <source>
        <dbReference type="PROSITE-ProRule" id="PRU00108"/>
    </source>
</evidence>
<dbReference type="InterPro" id="IPR017970">
    <property type="entry name" value="Homeobox_CS"/>
</dbReference>
<sequence length="903" mass="95696">MSFGGMFDGAGSGVFSYDAGGGGGGGGGGGVHNSRLLPAPPVPKPGGGYAAPGLSLGLQTNMDGGHLGDMNRSLAMMGNGGSGSGGDGDSLGRGREDENDSRSGSDNLDGASGDDLDPDNSNPRKKKKRYHRHTPQQIQELEAVFKECPHPDEKQRMELSRRLNLESRQVKFWFQNRRTQMKQTQIERHENALLRQENDKLRAENMTIREAMRNPMCASCGGAAVLGEVSLEEQHLRIENARLKDELARVCALAGKFLGRPISSISSPSPPSLQACSGLELGVGSNGFGLGALGASGLQSIPDLMGGSAGLPVGSAAMRLPAGIGGLDGAMHAAAADGGAIDRAVLLELALAAMDELVKVAQMDEPLWLPSLDGGFEALNYDEYHRAFARVLGQSPGSYVSEATRESGIAIISSVDLVDSLMDAPRWSEMFPCIVARASTTDIISSGMGGTRSGSIQLMHAELQVLSPLVPIREVVFLRFCKQHAEGLWAVVDVSVDAVLRPDQNGGGGGGVSSSSSYMGCRLLPTGCIVQDMNNGYSKVTWVVHAAYDETAVHQLYRPLLRSGQAPGARRWLASLQRQCQYLAILCSNSLPARDHAAITPVGRRSMLKLAQRMTDNFCAGVCASAAQKWRRLDEWRGGEGGGGAGDGEDKVRMMARHSVGAPGEPPGVVLSATTSVRLPGTLPQRVFDYLRDEQRRGDWDILANGEAMQEMDHIAKGQHHGNAVSLLRPNATSGNQNNMLILQETCTDSSGSLVVYAPVDVQSMHVVMNGGDSAYVSLLPSGFAILPDGHNSASPSPVDVGSASPSSTAGAGATGGGRQQQHRLAGDGGVPDPRQQSAHREAHRRVGRHRQQPPLLHHPEDQVRSAGQHHLAIDSGHLTWIPSRPVTKGSIRMPPQMSNLRG</sequence>
<dbReference type="SUPFAM" id="SSF46689">
    <property type="entry name" value="Homeodomain-like"/>
    <property type="match status" value="1"/>
</dbReference>
<comment type="similarity">
    <text evidence="2">Belongs to the HD-ZIP homeobox family. Class IV subfamily.</text>
</comment>
<dbReference type="EnsemblPlants" id="OB09G23660.1">
    <property type="protein sequence ID" value="OB09G23660.1"/>
    <property type="gene ID" value="OB09G23660"/>
</dbReference>
<evidence type="ECO:0000256" key="6">
    <source>
        <dbReference type="ARBA" id="ARBA00023155"/>
    </source>
</evidence>
<comment type="subcellular location">
    <subcellularLocation>
        <location evidence="1 9 10">Nucleus</location>
    </subcellularLocation>
</comment>
<keyword evidence="4 11" id="KW-0175">Coiled coil</keyword>
<dbReference type="HOGENOM" id="CLU_015002_2_1_1"/>
<evidence type="ECO:0000256" key="10">
    <source>
        <dbReference type="RuleBase" id="RU000682"/>
    </source>
</evidence>
<dbReference type="eggNOG" id="ENOG502QUAY">
    <property type="taxonomic scope" value="Eukaryota"/>
</dbReference>
<feature type="compositionally biased region" description="Basic residues" evidence="12">
    <location>
        <begin position="842"/>
        <end position="852"/>
    </location>
</feature>
<dbReference type="GO" id="GO:0000981">
    <property type="term" value="F:DNA-binding transcription factor activity, RNA polymerase II-specific"/>
    <property type="evidence" value="ECO:0007669"/>
    <property type="project" value="InterPro"/>
</dbReference>
<evidence type="ECO:0000256" key="12">
    <source>
        <dbReference type="SAM" id="MobiDB-lite"/>
    </source>
</evidence>
<feature type="compositionally biased region" description="Low complexity" evidence="12">
    <location>
        <begin position="802"/>
        <end position="812"/>
    </location>
</feature>
<evidence type="ECO:0000256" key="7">
    <source>
        <dbReference type="ARBA" id="ARBA00023163"/>
    </source>
</evidence>
<feature type="coiled-coil region" evidence="11">
    <location>
        <begin position="186"/>
        <end position="214"/>
    </location>
</feature>
<keyword evidence="3" id="KW-0805">Transcription regulation</keyword>
<feature type="compositionally biased region" description="Basic residues" evidence="12">
    <location>
        <begin position="123"/>
        <end position="134"/>
    </location>
</feature>
<dbReference type="PANTHER" id="PTHR45654">
    <property type="entry name" value="HOMEOBOX-LEUCINE ZIPPER PROTEIN MERISTEM L1"/>
    <property type="match status" value="1"/>
</dbReference>
<dbReference type="SMART" id="SM00234">
    <property type="entry name" value="START"/>
    <property type="match status" value="1"/>
</dbReference>
<dbReference type="PROSITE" id="PS50848">
    <property type="entry name" value="START"/>
    <property type="match status" value="1"/>
</dbReference>
<evidence type="ECO:0000256" key="8">
    <source>
        <dbReference type="ARBA" id="ARBA00023242"/>
    </source>
</evidence>
<organism evidence="15">
    <name type="scientific">Oryza brachyantha</name>
    <name type="common">malo sina</name>
    <dbReference type="NCBI Taxonomy" id="4533"/>
    <lineage>
        <taxon>Eukaryota</taxon>
        <taxon>Viridiplantae</taxon>
        <taxon>Streptophyta</taxon>
        <taxon>Embryophyta</taxon>
        <taxon>Tracheophyta</taxon>
        <taxon>Spermatophyta</taxon>
        <taxon>Magnoliopsida</taxon>
        <taxon>Liliopsida</taxon>
        <taxon>Poales</taxon>
        <taxon>Poaceae</taxon>
        <taxon>BOP clade</taxon>
        <taxon>Oryzoideae</taxon>
        <taxon>Oryzeae</taxon>
        <taxon>Oryzinae</taxon>
        <taxon>Oryza</taxon>
    </lineage>
</organism>
<dbReference type="PANTHER" id="PTHR45654:SF111">
    <property type="entry name" value="HOMEOBOX-LEUCINE ZIPPER PROTEIN ROC6"/>
    <property type="match status" value="1"/>
</dbReference>
<evidence type="ECO:0000256" key="11">
    <source>
        <dbReference type="SAM" id="Coils"/>
    </source>
</evidence>
<feature type="compositionally biased region" description="Basic and acidic residues" evidence="12">
    <location>
        <begin position="90"/>
        <end position="103"/>
    </location>
</feature>
<keyword evidence="8 9" id="KW-0539">Nucleus</keyword>
<dbReference type="CDD" id="cd08875">
    <property type="entry name" value="START_ArGLABRA2_like"/>
    <property type="match status" value="1"/>
</dbReference>
<dbReference type="STRING" id="4533.J3MZD7"/>
<dbReference type="Gene3D" id="1.10.10.60">
    <property type="entry name" value="Homeodomain-like"/>
    <property type="match status" value="1"/>
</dbReference>
<dbReference type="FunFam" id="1.10.10.60:FF:000229">
    <property type="entry name" value="Homeobox-leucine zipper protein HDG1"/>
    <property type="match status" value="1"/>
</dbReference>
<evidence type="ECO:0000313" key="15">
    <source>
        <dbReference type="EnsemblPlants" id="OB09G23660.1"/>
    </source>
</evidence>
<dbReference type="Pfam" id="PF01852">
    <property type="entry name" value="START"/>
    <property type="match status" value="1"/>
</dbReference>
<feature type="region of interest" description="Disordered" evidence="12">
    <location>
        <begin position="24"/>
        <end position="134"/>
    </location>
</feature>
<dbReference type="GO" id="GO:0005634">
    <property type="term" value="C:nucleus"/>
    <property type="evidence" value="ECO:0007669"/>
    <property type="project" value="UniProtKB-SubCell"/>
</dbReference>
<feature type="compositionally biased region" description="Gly residues" evidence="12">
    <location>
        <begin position="78"/>
        <end position="89"/>
    </location>
</feature>
<dbReference type="InterPro" id="IPR009057">
    <property type="entry name" value="Homeodomain-like_sf"/>
</dbReference>
<keyword evidence="5 9" id="KW-0238">DNA-binding</keyword>
<dbReference type="GO" id="GO:0003677">
    <property type="term" value="F:DNA binding"/>
    <property type="evidence" value="ECO:0007669"/>
    <property type="project" value="UniProtKB-UniRule"/>
</dbReference>
<feature type="region of interest" description="Disordered" evidence="12">
    <location>
        <begin position="883"/>
        <end position="903"/>
    </location>
</feature>
<proteinExistence type="inferred from homology"/>
<keyword evidence="16" id="KW-1185">Reference proteome</keyword>
<dbReference type="PROSITE" id="PS50071">
    <property type="entry name" value="HOMEOBOX_2"/>
    <property type="match status" value="1"/>
</dbReference>
<dbReference type="Proteomes" id="UP000006038">
    <property type="component" value="Chromosome 9"/>
</dbReference>
<name>J3MZD7_ORYBR</name>
<accession>J3MZD7</accession>
<dbReference type="OMA" id="PDGHNNG"/>
<dbReference type="PROSITE" id="PS00027">
    <property type="entry name" value="HOMEOBOX_1"/>
    <property type="match status" value="1"/>
</dbReference>
<dbReference type="SMART" id="SM00389">
    <property type="entry name" value="HOX"/>
    <property type="match status" value="1"/>
</dbReference>
<dbReference type="InterPro" id="IPR057993">
    <property type="entry name" value="HD-Zip_IV_C"/>
</dbReference>
<evidence type="ECO:0000259" key="13">
    <source>
        <dbReference type="PROSITE" id="PS50071"/>
    </source>
</evidence>
<keyword evidence="7" id="KW-0804">Transcription</keyword>
<reference evidence="15" key="1">
    <citation type="journal article" date="2013" name="Nat. Commun.">
        <title>Whole-genome sequencing of Oryza brachyantha reveals mechanisms underlying Oryza genome evolution.</title>
        <authorList>
            <person name="Chen J."/>
            <person name="Huang Q."/>
            <person name="Gao D."/>
            <person name="Wang J."/>
            <person name="Lang Y."/>
            <person name="Liu T."/>
            <person name="Li B."/>
            <person name="Bai Z."/>
            <person name="Luis Goicoechea J."/>
            <person name="Liang C."/>
            <person name="Chen C."/>
            <person name="Zhang W."/>
            <person name="Sun S."/>
            <person name="Liao Y."/>
            <person name="Zhang X."/>
            <person name="Yang L."/>
            <person name="Song C."/>
            <person name="Wang M."/>
            <person name="Shi J."/>
            <person name="Liu G."/>
            <person name="Liu J."/>
            <person name="Zhou H."/>
            <person name="Zhou W."/>
            <person name="Yu Q."/>
            <person name="An N."/>
            <person name="Chen Y."/>
            <person name="Cai Q."/>
            <person name="Wang B."/>
            <person name="Liu B."/>
            <person name="Min J."/>
            <person name="Huang Y."/>
            <person name="Wu H."/>
            <person name="Li Z."/>
            <person name="Zhang Y."/>
            <person name="Yin Y."/>
            <person name="Song W."/>
            <person name="Jiang J."/>
            <person name="Jackson S.A."/>
            <person name="Wing R.A."/>
            <person name="Wang J."/>
            <person name="Chen M."/>
        </authorList>
    </citation>
    <scope>NUCLEOTIDE SEQUENCE [LARGE SCALE GENOMIC DNA]</scope>
    <source>
        <strain evidence="15">cv. IRGC 101232</strain>
    </source>
</reference>
<dbReference type="CDD" id="cd00086">
    <property type="entry name" value="homeodomain"/>
    <property type="match status" value="1"/>
</dbReference>
<dbReference type="Pfam" id="PF25797">
    <property type="entry name" value="PDF2_C"/>
    <property type="match status" value="1"/>
</dbReference>
<dbReference type="InterPro" id="IPR002913">
    <property type="entry name" value="START_lipid-bd_dom"/>
</dbReference>
<evidence type="ECO:0000256" key="4">
    <source>
        <dbReference type="ARBA" id="ARBA00023054"/>
    </source>
</evidence>
<evidence type="ECO:0000313" key="16">
    <source>
        <dbReference type="Proteomes" id="UP000006038"/>
    </source>
</evidence>
<reference evidence="15" key="2">
    <citation type="submission" date="2013-04" db="UniProtKB">
        <authorList>
            <consortium name="EnsemblPlants"/>
        </authorList>
    </citation>
    <scope>IDENTIFICATION</scope>
</reference>
<evidence type="ECO:0000256" key="3">
    <source>
        <dbReference type="ARBA" id="ARBA00023015"/>
    </source>
</evidence>
<dbReference type="InterPro" id="IPR042160">
    <property type="entry name" value="HD-Zip_IV"/>
</dbReference>
<dbReference type="Gramene" id="OB09G23660.1">
    <property type="protein sequence ID" value="OB09G23660.1"/>
    <property type="gene ID" value="OB09G23660"/>
</dbReference>
<dbReference type="SUPFAM" id="SSF55961">
    <property type="entry name" value="Bet v1-like"/>
    <property type="match status" value="2"/>
</dbReference>
<dbReference type="Pfam" id="PF00046">
    <property type="entry name" value="Homeodomain"/>
    <property type="match status" value="1"/>
</dbReference>
<protein>
    <submittedName>
        <fullName evidence="15">Uncharacterized protein</fullName>
    </submittedName>
</protein>
<keyword evidence="6 9" id="KW-0371">Homeobox</keyword>
<evidence type="ECO:0000256" key="5">
    <source>
        <dbReference type="ARBA" id="ARBA00023125"/>
    </source>
</evidence>
<feature type="DNA-binding region" description="Homeobox" evidence="9">
    <location>
        <begin position="126"/>
        <end position="185"/>
    </location>
</feature>
<feature type="region of interest" description="Disordered" evidence="12">
    <location>
        <begin position="791"/>
        <end position="857"/>
    </location>
</feature>
<evidence type="ECO:0000256" key="1">
    <source>
        <dbReference type="ARBA" id="ARBA00004123"/>
    </source>
</evidence>